<accession>A0A6L8RLG3</accession>
<sequence length="112" mass="12983">MYSAEQRAKVIVTFARFGCSTADTIAKLGYPSRVTLHNWWKEYQIDGDELLEREHRRPRCSDEAKRDAVNRYPGHGKSLARTIKAIGYPSREVLSKRNDERTQVICAVREKE</sequence>
<dbReference type="RefSeq" id="WP_161154736.1">
    <property type="nucleotide sequence ID" value="NZ_JBGORS010000001.1"/>
</dbReference>
<reference evidence="1 2" key="1">
    <citation type="journal article" date="2019" name="Nat. Med.">
        <title>A library of human gut bacterial isolates paired with longitudinal multiomics data enables mechanistic microbiome research.</title>
        <authorList>
            <person name="Poyet M."/>
            <person name="Groussin M."/>
            <person name="Gibbons S.M."/>
            <person name="Avila-Pacheco J."/>
            <person name="Jiang X."/>
            <person name="Kearney S.M."/>
            <person name="Perrotta A.R."/>
            <person name="Berdy B."/>
            <person name="Zhao S."/>
            <person name="Lieberman T.D."/>
            <person name="Swanson P.K."/>
            <person name="Smith M."/>
            <person name="Roesemann S."/>
            <person name="Alexander J.E."/>
            <person name="Rich S.A."/>
            <person name="Livny J."/>
            <person name="Vlamakis H."/>
            <person name="Clish C."/>
            <person name="Bullock K."/>
            <person name="Deik A."/>
            <person name="Scott J."/>
            <person name="Pierce K.A."/>
            <person name="Xavier R.J."/>
            <person name="Alm E.J."/>
        </authorList>
    </citation>
    <scope>NUCLEOTIDE SEQUENCE [LARGE SCALE GENOMIC DNA]</scope>
    <source>
        <strain evidence="1 2">BIOML-A10</strain>
    </source>
</reference>
<dbReference type="AlphaFoldDB" id="A0A6L8RLG3"/>
<dbReference type="SUPFAM" id="SSF46689">
    <property type="entry name" value="Homeodomain-like"/>
    <property type="match status" value="1"/>
</dbReference>
<protein>
    <recommendedName>
        <fullName evidence="3">Helix-turn-helix domain-containing protein</fullName>
    </recommendedName>
</protein>
<name>A0A6L8RLG3_9ACTN</name>
<proteinExistence type="predicted"/>
<evidence type="ECO:0008006" key="3">
    <source>
        <dbReference type="Google" id="ProtNLM"/>
    </source>
</evidence>
<comment type="caution">
    <text evidence="1">The sequence shown here is derived from an EMBL/GenBank/DDBJ whole genome shotgun (WGS) entry which is preliminary data.</text>
</comment>
<dbReference type="Proteomes" id="UP000481598">
    <property type="component" value="Unassembled WGS sequence"/>
</dbReference>
<evidence type="ECO:0000313" key="2">
    <source>
        <dbReference type="Proteomes" id="UP000481598"/>
    </source>
</evidence>
<evidence type="ECO:0000313" key="1">
    <source>
        <dbReference type="EMBL" id="MZJ86651.1"/>
    </source>
</evidence>
<organism evidence="1 2">
    <name type="scientific">Collinsella aerofaciens</name>
    <dbReference type="NCBI Taxonomy" id="74426"/>
    <lineage>
        <taxon>Bacteria</taxon>
        <taxon>Bacillati</taxon>
        <taxon>Actinomycetota</taxon>
        <taxon>Coriobacteriia</taxon>
        <taxon>Coriobacteriales</taxon>
        <taxon>Coriobacteriaceae</taxon>
        <taxon>Collinsella</taxon>
    </lineage>
</organism>
<gene>
    <name evidence="1" type="ORF">GT635_09365</name>
</gene>
<dbReference type="EMBL" id="WWTB01000025">
    <property type="protein sequence ID" value="MZJ86651.1"/>
    <property type="molecule type" value="Genomic_DNA"/>
</dbReference>
<dbReference type="InterPro" id="IPR009057">
    <property type="entry name" value="Homeodomain-like_sf"/>
</dbReference>